<evidence type="ECO:0000256" key="7">
    <source>
        <dbReference type="ARBA" id="ARBA00022777"/>
    </source>
</evidence>
<keyword evidence="8" id="KW-0067">ATP-binding</keyword>
<proteinExistence type="inferred from homology"/>
<comment type="similarity">
    <text evidence="2 12">Belongs to the pyruvate kinase family.</text>
</comment>
<evidence type="ECO:0000256" key="4">
    <source>
        <dbReference type="ARBA" id="ARBA00022679"/>
    </source>
</evidence>
<evidence type="ECO:0000256" key="9">
    <source>
        <dbReference type="ARBA" id="ARBA00022842"/>
    </source>
</evidence>
<dbReference type="AlphaFoldDB" id="A0A7C1HCN4"/>
<keyword evidence="11 15" id="KW-0670">Pyruvate</keyword>
<dbReference type="InterPro" id="IPR015793">
    <property type="entry name" value="Pyrv_Knase_brl"/>
</dbReference>
<keyword evidence="7 12" id="KW-0418">Kinase</keyword>
<dbReference type="EMBL" id="DSDM01000014">
    <property type="protein sequence ID" value="HDQ88554.1"/>
    <property type="molecule type" value="Genomic_DNA"/>
</dbReference>
<evidence type="ECO:0000313" key="15">
    <source>
        <dbReference type="EMBL" id="HDQ88554.1"/>
    </source>
</evidence>
<dbReference type="SUPFAM" id="SSF52935">
    <property type="entry name" value="PK C-terminal domain-like"/>
    <property type="match status" value="1"/>
</dbReference>
<evidence type="ECO:0000256" key="3">
    <source>
        <dbReference type="ARBA" id="ARBA00012142"/>
    </source>
</evidence>
<evidence type="ECO:0000256" key="1">
    <source>
        <dbReference type="ARBA" id="ARBA00004997"/>
    </source>
</evidence>
<keyword evidence="5" id="KW-0479">Metal-binding</keyword>
<dbReference type="UniPathway" id="UPA00109">
    <property type="reaction ID" value="UER00188"/>
</dbReference>
<dbReference type="GO" id="GO:0005524">
    <property type="term" value="F:ATP binding"/>
    <property type="evidence" value="ECO:0007669"/>
    <property type="project" value="UniProtKB-KW"/>
</dbReference>
<name>A0A7C1HCN4_UNCKA</name>
<sequence>INKCRNAAKPVIVATEMLLSMTKSPTPTRAEIADVANAVYDCADAVMLSEETAVGKYPVEAVQTMTRTVSFNEKQESLGVDFEPDSLDQTHAVVKSALTMLAPFSGVNVAKLVVGTQTGYTAQVFSAYRPKVPILALSDKQSTVGVLSLAYGVFPLFVDFAERDFSDLEVLTAHLKDLGLVSTDEMVLFVHGKRTNDPGKTNSLAVLRVD</sequence>
<accession>A0A7C1HCN4</accession>
<feature type="domain" description="Pyruvate kinase barrel" evidence="13">
    <location>
        <begin position="1"/>
        <end position="62"/>
    </location>
</feature>
<dbReference type="Gene3D" id="3.20.20.60">
    <property type="entry name" value="Phosphoenolpyruvate-binding domains"/>
    <property type="match status" value="1"/>
</dbReference>
<comment type="caution">
    <text evidence="15">The sequence shown here is derived from an EMBL/GenBank/DDBJ whole genome shotgun (WGS) entry which is preliminary data.</text>
</comment>
<evidence type="ECO:0000256" key="12">
    <source>
        <dbReference type="RuleBase" id="RU000504"/>
    </source>
</evidence>
<evidence type="ECO:0000256" key="5">
    <source>
        <dbReference type="ARBA" id="ARBA00022723"/>
    </source>
</evidence>
<evidence type="ECO:0000256" key="2">
    <source>
        <dbReference type="ARBA" id="ARBA00008663"/>
    </source>
</evidence>
<keyword evidence="4 12" id="KW-0808">Transferase</keyword>
<evidence type="ECO:0000256" key="10">
    <source>
        <dbReference type="ARBA" id="ARBA00023152"/>
    </source>
</evidence>
<keyword evidence="10 12" id="KW-0324">Glycolysis</keyword>
<dbReference type="Gene3D" id="3.40.1380.20">
    <property type="entry name" value="Pyruvate kinase, C-terminal domain"/>
    <property type="match status" value="1"/>
</dbReference>
<dbReference type="InterPro" id="IPR001697">
    <property type="entry name" value="Pyr_Knase"/>
</dbReference>
<dbReference type="SUPFAM" id="SSF51621">
    <property type="entry name" value="Phosphoenolpyruvate/pyruvate domain"/>
    <property type="match status" value="1"/>
</dbReference>
<feature type="non-terminal residue" evidence="15">
    <location>
        <position position="1"/>
    </location>
</feature>
<dbReference type="InterPro" id="IPR036918">
    <property type="entry name" value="Pyrv_Knase_C_sf"/>
</dbReference>
<feature type="domain" description="Pyruvate kinase C-terminal" evidence="14">
    <location>
        <begin position="106"/>
        <end position="206"/>
    </location>
</feature>
<dbReference type="GO" id="GO:0016301">
    <property type="term" value="F:kinase activity"/>
    <property type="evidence" value="ECO:0007669"/>
    <property type="project" value="UniProtKB-KW"/>
</dbReference>
<evidence type="ECO:0000256" key="8">
    <source>
        <dbReference type="ARBA" id="ARBA00022840"/>
    </source>
</evidence>
<evidence type="ECO:0000256" key="6">
    <source>
        <dbReference type="ARBA" id="ARBA00022741"/>
    </source>
</evidence>
<dbReference type="EC" id="2.7.1.40" evidence="3 12"/>
<gene>
    <name evidence="15" type="ORF">ENN92_00170</name>
</gene>
<reference evidence="15" key="1">
    <citation type="journal article" date="2020" name="mSystems">
        <title>Genome- and Community-Level Interaction Insights into Carbon Utilization and Element Cycling Functions of Hydrothermarchaeota in Hydrothermal Sediment.</title>
        <authorList>
            <person name="Zhou Z."/>
            <person name="Liu Y."/>
            <person name="Xu W."/>
            <person name="Pan J."/>
            <person name="Luo Z.H."/>
            <person name="Li M."/>
        </authorList>
    </citation>
    <scope>NUCLEOTIDE SEQUENCE [LARGE SCALE GENOMIC DNA]</scope>
    <source>
        <strain evidence="15">SpSt-1219</strain>
    </source>
</reference>
<dbReference type="InterPro" id="IPR015813">
    <property type="entry name" value="Pyrv/PenolPyrv_kinase-like_dom"/>
</dbReference>
<dbReference type="GO" id="GO:0000287">
    <property type="term" value="F:magnesium ion binding"/>
    <property type="evidence" value="ECO:0007669"/>
    <property type="project" value="InterPro"/>
</dbReference>
<evidence type="ECO:0000256" key="11">
    <source>
        <dbReference type="ARBA" id="ARBA00023317"/>
    </source>
</evidence>
<dbReference type="PRINTS" id="PR01050">
    <property type="entry name" value="PYRUVTKNASE"/>
</dbReference>
<dbReference type="Proteomes" id="UP000886066">
    <property type="component" value="Unassembled WGS sequence"/>
</dbReference>
<dbReference type="GO" id="GO:0030955">
    <property type="term" value="F:potassium ion binding"/>
    <property type="evidence" value="ECO:0007669"/>
    <property type="project" value="InterPro"/>
</dbReference>
<dbReference type="GO" id="GO:0004743">
    <property type="term" value="F:pyruvate kinase activity"/>
    <property type="evidence" value="ECO:0007669"/>
    <property type="project" value="UniProtKB-EC"/>
</dbReference>
<comment type="catalytic activity">
    <reaction evidence="12">
        <text>pyruvate + ATP = phosphoenolpyruvate + ADP + H(+)</text>
        <dbReference type="Rhea" id="RHEA:18157"/>
        <dbReference type="ChEBI" id="CHEBI:15361"/>
        <dbReference type="ChEBI" id="CHEBI:15378"/>
        <dbReference type="ChEBI" id="CHEBI:30616"/>
        <dbReference type="ChEBI" id="CHEBI:58702"/>
        <dbReference type="ChEBI" id="CHEBI:456216"/>
        <dbReference type="EC" id="2.7.1.40"/>
    </reaction>
</comment>
<keyword evidence="9 12" id="KW-0460">Magnesium</keyword>
<organism evidence="15">
    <name type="scientific">candidate division WWE3 bacterium</name>
    <dbReference type="NCBI Taxonomy" id="2053526"/>
    <lineage>
        <taxon>Bacteria</taxon>
        <taxon>Katanobacteria</taxon>
    </lineage>
</organism>
<evidence type="ECO:0000259" key="14">
    <source>
        <dbReference type="Pfam" id="PF02887"/>
    </source>
</evidence>
<evidence type="ECO:0000259" key="13">
    <source>
        <dbReference type="Pfam" id="PF00224"/>
    </source>
</evidence>
<protein>
    <recommendedName>
        <fullName evidence="3 12">Pyruvate kinase</fullName>
        <ecNumber evidence="3 12">2.7.1.40</ecNumber>
    </recommendedName>
</protein>
<keyword evidence="6" id="KW-0547">Nucleotide-binding</keyword>
<dbReference type="Pfam" id="PF02887">
    <property type="entry name" value="PK_C"/>
    <property type="match status" value="1"/>
</dbReference>
<dbReference type="InterPro" id="IPR015795">
    <property type="entry name" value="Pyrv_Knase_C"/>
</dbReference>
<comment type="pathway">
    <text evidence="1 12">Carbohydrate degradation; glycolysis; pyruvate from D-glyceraldehyde 3-phosphate: step 5/5.</text>
</comment>
<dbReference type="PANTHER" id="PTHR11817">
    <property type="entry name" value="PYRUVATE KINASE"/>
    <property type="match status" value="1"/>
</dbReference>
<dbReference type="InterPro" id="IPR040442">
    <property type="entry name" value="Pyrv_kinase-like_dom_sf"/>
</dbReference>
<dbReference type="Pfam" id="PF00224">
    <property type="entry name" value="PK"/>
    <property type="match status" value="1"/>
</dbReference>